<keyword evidence="1" id="KW-0472">Membrane</keyword>
<keyword evidence="3" id="KW-1185">Reference proteome</keyword>
<dbReference type="AlphaFoldDB" id="A0A8J2Y789"/>
<dbReference type="Proteomes" id="UP000652231">
    <property type="component" value="Unassembled WGS sequence"/>
</dbReference>
<proteinExistence type="predicted"/>
<comment type="caution">
    <text evidence="2">The sequence shown here is derived from an EMBL/GenBank/DDBJ whole genome shotgun (WGS) entry which is preliminary data.</text>
</comment>
<dbReference type="EMBL" id="BMGK01000001">
    <property type="protein sequence ID" value="GGD79932.1"/>
    <property type="molecule type" value="Genomic_DNA"/>
</dbReference>
<organism evidence="2 3">
    <name type="scientific">Planktosalinus lacus</name>
    <dbReference type="NCBI Taxonomy" id="1526573"/>
    <lineage>
        <taxon>Bacteria</taxon>
        <taxon>Pseudomonadati</taxon>
        <taxon>Bacteroidota</taxon>
        <taxon>Flavobacteriia</taxon>
        <taxon>Flavobacteriales</taxon>
        <taxon>Flavobacteriaceae</taxon>
        <taxon>Planktosalinus</taxon>
    </lineage>
</organism>
<evidence type="ECO:0008006" key="4">
    <source>
        <dbReference type="Google" id="ProtNLM"/>
    </source>
</evidence>
<accession>A0A8J2Y789</accession>
<evidence type="ECO:0000256" key="1">
    <source>
        <dbReference type="SAM" id="Phobius"/>
    </source>
</evidence>
<name>A0A8J2Y789_9FLAO</name>
<dbReference type="InterPro" id="IPR032820">
    <property type="entry name" value="ATPase_put"/>
</dbReference>
<gene>
    <name evidence="2" type="ORF">GCM10011312_00310</name>
</gene>
<keyword evidence="1" id="KW-1133">Transmembrane helix</keyword>
<protein>
    <recommendedName>
        <fullName evidence="4">AtpZ/AtpI family protein</fullName>
    </recommendedName>
</protein>
<reference evidence="2" key="1">
    <citation type="journal article" date="2014" name="Int. J. Syst. Evol. Microbiol.">
        <title>Complete genome sequence of Corynebacterium casei LMG S-19264T (=DSM 44701T), isolated from a smear-ripened cheese.</title>
        <authorList>
            <consortium name="US DOE Joint Genome Institute (JGI-PGF)"/>
            <person name="Walter F."/>
            <person name="Albersmeier A."/>
            <person name="Kalinowski J."/>
            <person name="Ruckert C."/>
        </authorList>
    </citation>
    <scope>NUCLEOTIDE SEQUENCE</scope>
    <source>
        <strain evidence="2">CGMCC 1.12924</strain>
    </source>
</reference>
<evidence type="ECO:0000313" key="3">
    <source>
        <dbReference type="Proteomes" id="UP000652231"/>
    </source>
</evidence>
<feature type="transmembrane region" description="Helical" evidence="1">
    <location>
        <begin position="25"/>
        <end position="43"/>
    </location>
</feature>
<dbReference type="Pfam" id="PF09527">
    <property type="entry name" value="ATPase_gene1"/>
    <property type="match status" value="1"/>
</dbReference>
<keyword evidence="1" id="KW-0812">Transmembrane</keyword>
<sequence length="54" mass="5852">MIAIIAGGTYLGTLLDDYFNTSKPILTAGISLFSVLIAIFVAIRQFLSNSKKDE</sequence>
<reference evidence="2" key="2">
    <citation type="submission" date="2020-09" db="EMBL/GenBank/DDBJ databases">
        <authorList>
            <person name="Sun Q."/>
            <person name="Zhou Y."/>
        </authorList>
    </citation>
    <scope>NUCLEOTIDE SEQUENCE</scope>
    <source>
        <strain evidence="2">CGMCC 1.12924</strain>
    </source>
</reference>
<evidence type="ECO:0000313" key="2">
    <source>
        <dbReference type="EMBL" id="GGD79932.1"/>
    </source>
</evidence>